<keyword evidence="2" id="KW-0808">Transferase</keyword>
<reference evidence="2 3" key="1">
    <citation type="submission" date="2017-10" db="EMBL/GenBank/DDBJ databases">
        <title>Sequencing the genomes of 1000 actinobacteria strains.</title>
        <authorList>
            <person name="Klenk H.-P."/>
        </authorList>
    </citation>
    <scope>NUCLEOTIDE SEQUENCE [LARGE SCALE GENOMIC DNA]</scope>
    <source>
        <strain evidence="2 3">DSM 15597</strain>
    </source>
</reference>
<name>A0A2A9CTL9_9ACTN</name>
<dbReference type="GO" id="GO:0005992">
    <property type="term" value="P:trehalose biosynthetic process"/>
    <property type="evidence" value="ECO:0007669"/>
    <property type="project" value="TreeGrafter"/>
</dbReference>
<comment type="caution">
    <text evidence="2">The sequence shown here is derived from an EMBL/GenBank/DDBJ whole genome shotgun (WGS) entry which is preliminary data.</text>
</comment>
<gene>
    <name evidence="2" type="ORF">ATK74_1974</name>
</gene>
<accession>A0A2A9CTL9</accession>
<dbReference type="PANTHER" id="PTHR10357:SF216">
    <property type="entry name" value="MALTOOLIGOSYL TREHALOSE SYNTHASE-RELATED"/>
    <property type="match status" value="1"/>
</dbReference>
<organism evidence="2 3">
    <name type="scientific">Propionicimonas paludicola</name>
    <dbReference type="NCBI Taxonomy" id="185243"/>
    <lineage>
        <taxon>Bacteria</taxon>
        <taxon>Bacillati</taxon>
        <taxon>Actinomycetota</taxon>
        <taxon>Actinomycetes</taxon>
        <taxon>Propionibacteriales</taxon>
        <taxon>Nocardioidaceae</taxon>
        <taxon>Propionicimonas</taxon>
    </lineage>
</organism>
<sequence>MIRAEGPSARPRVQRRPPVFTEPDGPAQADNPAYLAWLEGQSMLRDATDLSRQLAGHPALWTKSFARPDPRRAVQRAGVWFTAYPLSQITADGQSFLGALGDPALWEVFARIGIQAVHTGPLKSSGGIRGWAHTPSIDGSFDRISMSIDPAFGTDAEFRDLCATAATNGATVIDDIIPGHTGKGADFRLAEQGYADYPGIYHLIELPRETWSWLPPLAEGADSVNLDPDTEARLAEAGYLIGALQRVIFFEPGIKDTNWSVTGEVMGVDGVVRRWAYLHYFKDGQPSINWLDPSLAGPRLILGDAVHSLLELGSGGLRLDANGFLGLEPTEDGPAWSEGHPLSRAANQLIGSMVRKLGGFTFQELNLGIDDIRATGADGPDLSYDFVTRPAYQLALCTGDTEFLRLTLAEARAIGIDQASLVHALQNHDELTYELVHFEHNRADDHYRLSGQEFRGRELAEHVRQQLRDVLLGPGIGYNARFVENGIACTTASVIAAGLGITDLDAIGPSQAELIRRAHLLACRFNAWQPGVFALSGWDLVGALPLASAQVDDLVADGDTRWLERGAYDLLGTNPDATASSSGLPRARSLYGPLPDQLADPASFASQLAGILDVRRESGVATGELVDVPEPPHPGLLVLLSRTEHGTMLAAVLNFTAGPQSLDLTELPGFPPGHYSSLSGGDDSYFVPALPTESSPEPATTVVNLDPFGGVLLRRA</sequence>
<evidence type="ECO:0000256" key="1">
    <source>
        <dbReference type="SAM" id="MobiDB-lite"/>
    </source>
</evidence>
<dbReference type="GO" id="GO:0016740">
    <property type="term" value="F:transferase activity"/>
    <property type="evidence" value="ECO:0007669"/>
    <property type="project" value="UniProtKB-KW"/>
</dbReference>
<dbReference type="RefSeq" id="WP_245840889.1">
    <property type="nucleotide sequence ID" value="NZ_PDJC01000001.1"/>
</dbReference>
<dbReference type="InterPro" id="IPR012665">
    <property type="entry name" value="Trehalose_synth"/>
</dbReference>
<evidence type="ECO:0000313" key="3">
    <source>
        <dbReference type="Proteomes" id="UP000226079"/>
    </source>
</evidence>
<proteinExistence type="predicted"/>
<dbReference type="Proteomes" id="UP000226079">
    <property type="component" value="Unassembled WGS sequence"/>
</dbReference>
<dbReference type="EMBL" id="PDJC01000001">
    <property type="protein sequence ID" value="PFG17405.1"/>
    <property type="molecule type" value="Genomic_DNA"/>
</dbReference>
<dbReference type="PANTHER" id="PTHR10357">
    <property type="entry name" value="ALPHA-AMYLASE FAMILY MEMBER"/>
    <property type="match status" value="1"/>
</dbReference>
<feature type="region of interest" description="Disordered" evidence="1">
    <location>
        <begin position="1"/>
        <end position="28"/>
    </location>
</feature>
<dbReference type="GO" id="GO:0030980">
    <property type="term" value="P:alpha-glucan catabolic process"/>
    <property type="evidence" value="ECO:0007669"/>
    <property type="project" value="TreeGrafter"/>
</dbReference>
<dbReference type="Gene3D" id="3.20.20.80">
    <property type="entry name" value="Glycosidases"/>
    <property type="match status" value="2"/>
</dbReference>
<protein>
    <submittedName>
        <fullName evidence="2">Maltose alpha-D-glucosyltransferase/alpha-amylase</fullName>
    </submittedName>
</protein>
<dbReference type="InterPro" id="IPR017853">
    <property type="entry name" value="GH"/>
</dbReference>
<dbReference type="AlphaFoldDB" id="A0A2A9CTL9"/>
<evidence type="ECO:0000313" key="2">
    <source>
        <dbReference type="EMBL" id="PFG17405.1"/>
    </source>
</evidence>
<dbReference type="NCBIfam" id="TIGR02455">
    <property type="entry name" value="TreS_stutzeri"/>
    <property type="match status" value="1"/>
</dbReference>
<dbReference type="SUPFAM" id="SSF51445">
    <property type="entry name" value="(Trans)glycosidases"/>
    <property type="match status" value="1"/>
</dbReference>
<keyword evidence="3" id="KW-1185">Reference proteome</keyword>
<dbReference type="GO" id="GO:0047470">
    <property type="term" value="F:(1,4)-alpha-D-glucan 1-alpha-D-glucosylmutase activity"/>
    <property type="evidence" value="ECO:0007669"/>
    <property type="project" value="TreeGrafter"/>
</dbReference>